<organism evidence="2 3">
    <name type="scientific">Gynuella sunshinyii YC6258</name>
    <dbReference type="NCBI Taxonomy" id="1445510"/>
    <lineage>
        <taxon>Bacteria</taxon>
        <taxon>Pseudomonadati</taxon>
        <taxon>Pseudomonadota</taxon>
        <taxon>Gammaproteobacteria</taxon>
        <taxon>Oceanospirillales</taxon>
        <taxon>Saccharospirillaceae</taxon>
        <taxon>Gynuella</taxon>
    </lineage>
</organism>
<keyword evidence="1" id="KW-1133">Transmembrane helix</keyword>
<evidence type="ECO:0000313" key="3">
    <source>
        <dbReference type="Proteomes" id="UP000032266"/>
    </source>
</evidence>
<keyword evidence="3" id="KW-1185">Reference proteome</keyword>
<evidence type="ECO:0000313" key="2">
    <source>
        <dbReference type="EMBL" id="AJQ93037.1"/>
    </source>
</evidence>
<dbReference type="HOGENOM" id="CLU_079003_0_0_6"/>
<keyword evidence="1" id="KW-0472">Membrane</keyword>
<sequence length="309" mass="36388">MRFIDVPLRYRILVLMFILALCPFFFIGGIYSLPYPLLKMLRDGGHFVFFGLLTFFVLTTLKPGRRFSPVSLLLWMSLIVLVIGVGIELFQGGVGRDADLGDVRRDLMGVWLVFFALYRFEHPLRRWLFGVPLLLALLYEVVPAWQVWQEEQRIQHSLPVLVAMEHDTDLDQMRGTRELTQERAYRGSRSVRVHFDADRHQGLLVYRFAHDWRGYQHFVFHAYNPATTQFRLYVAISDLDNIRHRRDLTDRYERSVMLDPGWNTVAIDLESIEQAPHTRAMDMTNITRINLFIWQQPPGDLFIDDMRLE</sequence>
<accession>A0A0C5VEP0</accession>
<dbReference type="Proteomes" id="UP000032266">
    <property type="component" value="Chromosome"/>
</dbReference>
<protein>
    <recommendedName>
        <fullName evidence="4">CBM11 domain-containing protein</fullName>
    </recommendedName>
</protein>
<dbReference type="EMBL" id="CP007142">
    <property type="protein sequence ID" value="AJQ93037.1"/>
    <property type="molecule type" value="Genomic_DNA"/>
</dbReference>
<proteinExistence type="predicted"/>
<dbReference type="Gene3D" id="2.60.120.430">
    <property type="entry name" value="Galactose-binding lectin"/>
    <property type="match status" value="1"/>
</dbReference>
<name>A0A0C5VEP0_9GAMM</name>
<reference evidence="2 3" key="1">
    <citation type="submission" date="2014-01" db="EMBL/GenBank/DDBJ databases">
        <title>Full genme sequencing of cellulolytic bacterium Gynuella sunshinyii YC6258T gen. nov., sp. nov.</title>
        <authorList>
            <person name="Khan H."/>
            <person name="Chung E.J."/>
            <person name="Chung Y.R."/>
        </authorList>
    </citation>
    <scope>NUCLEOTIDE SEQUENCE [LARGE SCALE GENOMIC DNA]</scope>
    <source>
        <strain evidence="2 3">YC6258</strain>
    </source>
</reference>
<dbReference type="STRING" id="1445510.YC6258_00987"/>
<evidence type="ECO:0008006" key="4">
    <source>
        <dbReference type="Google" id="ProtNLM"/>
    </source>
</evidence>
<feature type="transmembrane region" description="Helical" evidence="1">
    <location>
        <begin position="44"/>
        <end position="61"/>
    </location>
</feature>
<keyword evidence="1" id="KW-0812">Transmembrane</keyword>
<gene>
    <name evidence="2" type="ORF">YC6258_00987</name>
</gene>
<feature type="transmembrane region" description="Helical" evidence="1">
    <location>
        <begin position="73"/>
        <end position="91"/>
    </location>
</feature>
<feature type="transmembrane region" description="Helical" evidence="1">
    <location>
        <begin position="127"/>
        <end position="148"/>
    </location>
</feature>
<dbReference type="InterPro" id="IPR008979">
    <property type="entry name" value="Galactose-bd-like_sf"/>
</dbReference>
<dbReference type="KEGG" id="gsn:YC6258_00987"/>
<dbReference type="SUPFAM" id="SSF49785">
    <property type="entry name" value="Galactose-binding domain-like"/>
    <property type="match status" value="1"/>
</dbReference>
<feature type="transmembrane region" description="Helical" evidence="1">
    <location>
        <begin position="103"/>
        <end position="120"/>
    </location>
</feature>
<feature type="transmembrane region" description="Helical" evidence="1">
    <location>
        <begin position="12"/>
        <end position="32"/>
    </location>
</feature>
<dbReference type="OrthoDB" id="9760450at2"/>
<evidence type="ECO:0000256" key="1">
    <source>
        <dbReference type="SAM" id="Phobius"/>
    </source>
</evidence>
<dbReference type="RefSeq" id="WP_044615951.1">
    <property type="nucleotide sequence ID" value="NZ_CP007142.1"/>
</dbReference>
<dbReference type="AlphaFoldDB" id="A0A0C5VEP0"/>
<dbReference type="NCBIfam" id="NF037970">
    <property type="entry name" value="vanZ_1"/>
    <property type="match status" value="1"/>
</dbReference>